<gene>
    <name evidence="13 17" type="primary">addA</name>
    <name evidence="17" type="ORF">HF966_03850</name>
</gene>
<accession>A0A846ZBW2</accession>
<dbReference type="GO" id="GO:0033202">
    <property type="term" value="C:DNA helicase complex"/>
    <property type="evidence" value="ECO:0007669"/>
    <property type="project" value="TreeGrafter"/>
</dbReference>
<evidence type="ECO:0000313" key="18">
    <source>
        <dbReference type="Proteomes" id="UP000590460"/>
    </source>
</evidence>
<keyword evidence="4 13" id="KW-0378">Hydrolase</keyword>
<dbReference type="GO" id="GO:0003690">
    <property type="term" value="F:double-stranded DNA binding"/>
    <property type="evidence" value="ECO:0007669"/>
    <property type="project" value="UniProtKB-UniRule"/>
</dbReference>
<evidence type="ECO:0000256" key="13">
    <source>
        <dbReference type="HAMAP-Rule" id="MF_01451"/>
    </source>
</evidence>
<dbReference type="InterPro" id="IPR038726">
    <property type="entry name" value="PDDEXK_AddAB-type"/>
</dbReference>
<dbReference type="SUPFAM" id="SSF52540">
    <property type="entry name" value="P-loop containing nucleoside triphosphate hydrolases"/>
    <property type="match status" value="1"/>
</dbReference>
<keyword evidence="6 13" id="KW-0269">Exonuclease</keyword>
<dbReference type="Gene3D" id="1.10.486.10">
    <property type="entry name" value="PCRA, domain 4"/>
    <property type="match status" value="1"/>
</dbReference>
<organism evidence="17 18">
    <name type="scientific">Leuconostoc holzapfelii</name>
    <dbReference type="NCBI Taxonomy" id="434464"/>
    <lineage>
        <taxon>Bacteria</taxon>
        <taxon>Bacillati</taxon>
        <taxon>Bacillota</taxon>
        <taxon>Bacilli</taxon>
        <taxon>Lactobacillales</taxon>
        <taxon>Lactobacillaceae</taxon>
        <taxon>Leuconostoc</taxon>
    </lineage>
</organism>
<comment type="function">
    <text evidence="13">The heterodimer acts as both an ATP-dependent DNA helicase and an ATP-dependent, dual-direction single-stranded exonuclease. Recognizes the chi site generating a DNA molecule suitable for the initiation of homologous recombination. The AddA nuclease domain is required for chi fragment generation; this subunit has the helicase and 3' -&gt; 5' nuclease activities.</text>
</comment>
<keyword evidence="2 13" id="KW-0547">Nucleotide-binding</keyword>
<dbReference type="EC" id="3.1.-.-" evidence="13"/>
<keyword evidence="5 13" id="KW-0347">Helicase</keyword>
<evidence type="ECO:0000256" key="7">
    <source>
        <dbReference type="ARBA" id="ARBA00022840"/>
    </source>
</evidence>
<keyword evidence="1 13" id="KW-0540">Nuclease</keyword>
<dbReference type="GO" id="GO:0005524">
    <property type="term" value="F:ATP binding"/>
    <property type="evidence" value="ECO:0007669"/>
    <property type="project" value="UniProtKB-UniRule"/>
</dbReference>
<dbReference type="PROSITE" id="PS51217">
    <property type="entry name" value="UVRD_HELICASE_CTER"/>
    <property type="match status" value="1"/>
</dbReference>
<comment type="catalytic activity">
    <reaction evidence="11 13">
        <text>Couples ATP hydrolysis with the unwinding of duplex DNA by translocating in the 3'-5' direction.</text>
        <dbReference type="EC" id="5.6.2.4"/>
    </reaction>
</comment>
<dbReference type="HAMAP" id="MF_01451">
    <property type="entry name" value="AddA"/>
    <property type="match status" value="1"/>
</dbReference>
<protein>
    <recommendedName>
        <fullName evidence="13">ATP-dependent helicase/nuclease subunit A</fullName>
        <ecNumber evidence="13">3.1.-.-</ecNumber>
        <ecNumber evidence="13">5.6.2.4</ecNumber>
    </recommendedName>
    <alternativeName>
        <fullName evidence="13">ATP-dependent helicase/nuclease AddA</fullName>
    </alternativeName>
    <alternativeName>
        <fullName evidence="13">DNA 3'-5' helicase AddA</fullName>
    </alternativeName>
</protein>
<evidence type="ECO:0000256" key="6">
    <source>
        <dbReference type="ARBA" id="ARBA00022839"/>
    </source>
</evidence>
<evidence type="ECO:0000256" key="3">
    <source>
        <dbReference type="ARBA" id="ARBA00022763"/>
    </source>
</evidence>
<dbReference type="Pfam" id="PF00580">
    <property type="entry name" value="UvrD-helicase"/>
    <property type="match status" value="1"/>
</dbReference>
<comment type="catalytic activity">
    <reaction evidence="12 13">
        <text>ATP + H2O = ADP + phosphate + H(+)</text>
        <dbReference type="Rhea" id="RHEA:13065"/>
        <dbReference type="ChEBI" id="CHEBI:15377"/>
        <dbReference type="ChEBI" id="CHEBI:15378"/>
        <dbReference type="ChEBI" id="CHEBI:30616"/>
        <dbReference type="ChEBI" id="CHEBI:43474"/>
        <dbReference type="ChEBI" id="CHEBI:456216"/>
        <dbReference type="EC" id="5.6.2.4"/>
    </reaction>
</comment>
<dbReference type="SUPFAM" id="SSF52980">
    <property type="entry name" value="Restriction endonuclease-like"/>
    <property type="match status" value="1"/>
</dbReference>
<name>A0A846ZBW2_9LACO</name>
<evidence type="ECO:0000256" key="5">
    <source>
        <dbReference type="ARBA" id="ARBA00022806"/>
    </source>
</evidence>
<keyword evidence="9 13" id="KW-0234">DNA repair</keyword>
<feature type="domain" description="UvrD-like helicase ATP-binding" evidence="15">
    <location>
        <begin position="3"/>
        <end position="474"/>
    </location>
</feature>
<comment type="similarity">
    <text evidence="13">Belongs to the helicase family. AddA subfamily.</text>
</comment>
<proteinExistence type="inferred from homology"/>
<comment type="subunit">
    <text evidence="13">Heterodimer of AddA and AddB/RexB.</text>
</comment>
<dbReference type="PANTHER" id="PTHR11070:SF48">
    <property type="entry name" value="ATP-DEPENDENT HELICASE_NUCLEASE SUBUNIT A"/>
    <property type="match status" value="1"/>
</dbReference>
<dbReference type="Pfam" id="PF12705">
    <property type="entry name" value="PDDEXK_1"/>
    <property type="match status" value="1"/>
</dbReference>
<evidence type="ECO:0000256" key="1">
    <source>
        <dbReference type="ARBA" id="ARBA00022722"/>
    </source>
</evidence>
<reference evidence="17 18" key="1">
    <citation type="submission" date="2020-04" db="EMBL/GenBank/DDBJ databases">
        <title>MicrobeNet Type strains.</title>
        <authorList>
            <person name="Nicholson A.C."/>
        </authorList>
    </citation>
    <scope>NUCLEOTIDE SEQUENCE [LARGE SCALE GENOMIC DNA]</scope>
    <source>
        <strain evidence="17 18">CCUG 54536</strain>
    </source>
</reference>
<dbReference type="Pfam" id="PF13361">
    <property type="entry name" value="UvrD_C"/>
    <property type="match status" value="1"/>
</dbReference>
<dbReference type="InterPro" id="IPR014152">
    <property type="entry name" value="AddA"/>
</dbReference>
<dbReference type="PANTHER" id="PTHR11070">
    <property type="entry name" value="UVRD / RECB / PCRA DNA HELICASE FAMILY MEMBER"/>
    <property type="match status" value="1"/>
</dbReference>
<comment type="cofactor">
    <cofactor evidence="13">
        <name>Mg(2+)</name>
        <dbReference type="ChEBI" id="CHEBI:18420"/>
    </cofactor>
</comment>
<dbReference type="InterPro" id="IPR027417">
    <property type="entry name" value="P-loop_NTPase"/>
</dbReference>
<keyword evidence="10 13" id="KW-0413">Isomerase</keyword>
<dbReference type="Gene3D" id="3.90.320.10">
    <property type="match status" value="1"/>
</dbReference>
<feature type="binding site" evidence="14">
    <location>
        <begin position="24"/>
        <end position="31"/>
    </location>
    <ligand>
        <name>ATP</name>
        <dbReference type="ChEBI" id="CHEBI:30616"/>
    </ligand>
</feature>
<dbReference type="InterPro" id="IPR000212">
    <property type="entry name" value="DNA_helicase_UvrD/REP"/>
</dbReference>
<evidence type="ECO:0000256" key="10">
    <source>
        <dbReference type="ARBA" id="ARBA00023235"/>
    </source>
</evidence>
<evidence type="ECO:0000256" key="12">
    <source>
        <dbReference type="ARBA" id="ARBA00048988"/>
    </source>
</evidence>
<dbReference type="GO" id="GO:0008408">
    <property type="term" value="F:3'-5' exonuclease activity"/>
    <property type="evidence" value="ECO:0007669"/>
    <property type="project" value="UniProtKB-UniRule"/>
</dbReference>
<sequence>MSTTFTANQQRAVDDSGHNILVAASAGSGKTTVLIERLIQKILGGASVANFLIVTFTNAAAQEMRERLELAIEKRLATADATTKRFLQEQLLLLPAANISTIDAYALRLIENYYHVIGLDPQFRLLSDTAERDMLRQDVLTQVLADFYEETHPQHDAFLALVTNFGQPGNDDALQQIVLKLADFAEARPDGTTWLSHLTDNGWDFSADMTTSAMYRTHILPVVDGVITPLLAAVQEVQAMLGGVPELQKTTQAFADLHDYLRQCQIVASAGEWDACRQILREPPKVRLETKASKGVKDEPELLAILAQATAVKNQVVGAKSEMKPLIDTFFRFDQAQWQTITAASQQLVTTLVLVTQTFRSAFTATKRAEKLVDFPDLGALALDILADSQTRQTISSQFDEILVDEYQDINQLQETLLTQVSNGHNMYMVGDVKQSIYGFRQAEPSLFTQKYKQFAATDNHDQRIELADNFRSQNNVTQMTNLIFTQLMDEQLGDIAYLGEAKLVPKAAYPTTVPPVFDVTIITKSAHTVTDDEEATDADPVAAFEQRQAQYAQLAAKILALRETTIYDRKAEPAGMRPVQYGDIAILTRSKAGYIDLVTALRTAGIPVQVDAVGNYFQTMEVYLMLDVLRAVDNPHQDIPLVAALRSPLFGLDENDLAAIRLADQQHDYWTALTTFAKTNVTAQKIVTQFEQWHQLASQNDLVTLIWTIFDDTAWLDYVAGMPGGAQRQANLHALYAYARTYQENTHAGLFRFVRYIEQLQQNDGQLGEAPQEADAQAVRIMTIHASKGLEFPIVFIPEFDKVFNTKDLSGQVLIQKNAGIGIEYLQPDALVSMPSLGKLIVQQALKRQSWSEEMRLLYVALTRAEQQLHLIGTVRVDENGQSTRLQTLWQRAKTATGQFISEDLRLSAKSYLEWLILTLARTQQATLESWLGDGDKPRLLGPETPQDGELTVNLIAETTIESPTQVTTPITNARTSSPDYTQADFNQAQAMLDYDYPHLDATQTAAYQSVSELKRLFEDPDEAQMVTLTLGEDGQVKPAHALVAPDLALPTFMIDGSQKPSSAAIGTATHLVLQLLDLSKPQTLQTLTALRDDLVAHGRILQAVADLINLDQILSFLATPFAQRLMQHRDTLTREATFAMIIPANRIYHGLTDSAPVLVHGIIDGYFIDEATRAITIFDYKTDYIRPDRQTEDLARLAQRYRGQLRLYQTALQQEYPDYTCHEPQLIALSVGRVVRLGVQ</sequence>
<dbReference type="GO" id="GO:0005829">
    <property type="term" value="C:cytosol"/>
    <property type="evidence" value="ECO:0007669"/>
    <property type="project" value="TreeGrafter"/>
</dbReference>
<keyword evidence="7 13" id="KW-0067">ATP-binding</keyword>
<evidence type="ECO:0000313" key="17">
    <source>
        <dbReference type="EMBL" id="NKZ18308.1"/>
    </source>
</evidence>
<evidence type="ECO:0000256" key="2">
    <source>
        <dbReference type="ARBA" id="ARBA00022741"/>
    </source>
</evidence>
<dbReference type="RefSeq" id="WP_168676415.1">
    <property type="nucleotide sequence ID" value="NZ_BPKV01000004.1"/>
</dbReference>
<evidence type="ECO:0000256" key="14">
    <source>
        <dbReference type="PROSITE-ProRule" id="PRU00560"/>
    </source>
</evidence>
<dbReference type="InterPro" id="IPR014016">
    <property type="entry name" value="UvrD-like_ATP-bd"/>
</dbReference>
<evidence type="ECO:0000259" key="16">
    <source>
        <dbReference type="PROSITE" id="PS51217"/>
    </source>
</evidence>
<dbReference type="EC" id="5.6.2.4" evidence="13"/>
<evidence type="ECO:0000256" key="8">
    <source>
        <dbReference type="ARBA" id="ARBA00023125"/>
    </source>
</evidence>
<evidence type="ECO:0000256" key="4">
    <source>
        <dbReference type="ARBA" id="ARBA00022801"/>
    </source>
</evidence>
<dbReference type="InterPro" id="IPR011604">
    <property type="entry name" value="PDDEXK-like_dom_sf"/>
</dbReference>
<evidence type="ECO:0000256" key="9">
    <source>
        <dbReference type="ARBA" id="ARBA00023204"/>
    </source>
</evidence>
<dbReference type="NCBIfam" id="TIGR02785">
    <property type="entry name" value="addA_Gpos"/>
    <property type="match status" value="1"/>
</dbReference>
<dbReference type="InterPro" id="IPR011335">
    <property type="entry name" value="Restrct_endonuc-II-like"/>
</dbReference>
<feature type="domain" description="UvrD-like helicase C-terminal" evidence="16">
    <location>
        <begin position="511"/>
        <end position="790"/>
    </location>
</feature>
<dbReference type="Proteomes" id="UP000590460">
    <property type="component" value="Unassembled WGS sequence"/>
</dbReference>
<dbReference type="Gene3D" id="3.40.50.300">
    <property type="entry name" value="P-loop containing nucleotide triphosphate hydrolases"/>
    <property type="match status" value="4"/>
</dbReference>
<dbReference type="AlphaFoldDB" id="A0A846ZBW2"/>
<evidence type="ECO:0000256" key="11">
    <source>
        <dbReference type="ARBA" id="ARBA00034617"/>
    </source>
</evidence>
<dbReference type="EMBL" id="JAAXPO010000003">
    <property type="protein sequence ID" value="NKZ18308.1"/>
    <property type="molecule type" value="Genomic_DNA"/>
</dbReference>
<keyword evidence="3 13" id="KW-0227">DNA damage</keyword>
<keyword evidence="8 13" id="KW-0238">DNA-binding</keyword>
<dbReference type="GO" id="GO:0000724">
    <property type="term" value="P:double-strand break repair via homologous recombination"/>
    <property type="evidence" value="ECO:0007669"/>
    <property type="project" value="UniProtKB-UniRule"/>
</dbReference>
<comment type="caution">
    <text evidence="17">The sequence shown here is derived from an EMBL/GenBank/DDBJ whole genome shotgun (WGS) entry which is preliminary data.</text>
</comment>
<evidence type="ECO:0000259" key="15">
    <source>
        <dbReference type="PROSITE" id="PS51198"/>
    </source>
</evidence>
<dbReference type="PROSITE" id="PS51198">
    <property type="entry name" value="UVRD_HELICASE_ATP_BIND"/>
    <property type="match status" value="1"/>
</dbReference>
<dbReference type="GO" id="GO:0043138">
    <property type="term" value="F:3'-5' DNA helicase activity"/>
    <property type="evidence" value="ECO:0007669"/>
    <property type="project" value="UniProtKB-UniRule"/>
</dbReference>
<dbReference type="InterPro" id="IPR014017">
    <property type="entry name" value="DNA_helicase_UvrD-like_C"/>
</dbReference>